<dbReference type="Pfam" id="PF06985">
    <property type="entry name" value="HET"/>
    <property type="match status" value="1"/>
</dbReference>
<dbReference type="Proteomes" id="UP000774617">
    <property type="component" value="Unassembled WGS sequence"/>
</dbReference>
<reference evidence="2 3" key="1">
    <citation type="journal article" date="2021" name="Nat. Commun.">
        <title>Genetic determinants of endophytism in the Arabidopsis root mycobiome.</title>
        <authorList>
            <person name="Mesny F."/>
            <person name="Miyauchi S."/>
            <person name="Thiergart T."/>
            <person name="Pickel B."/>
            <person name="Atanasova L."/>
            <person name="Karlsson M."/>
            <person name="Huettel B."/>
            <person name="Barry K.W."/>
            <person name="Haridas S."/>
            <person name="Chen C."/>
            <person name="Bauer D."/>
            <person name="Andreopoulos W."/>
            <person name="Pangilinan J."/>
            <person name="LaButti K."/>
            <person name="Riley R."/>
            <person name="Lipzen A."/>
            <person name="Clum A."/>
            <person name="Drula E."/>
            <person name="Henrissat B."/>
            <person name="Kohler A."/>
            <person name="Grigoriev I.V."/>
            <person name="Martin F.M."/>
            <person name="Hacquard S."/>
        </authorList>
    </citation>
    <scope>NUCLEOTIDE SEQUENCE [LARGE SCALE GENOMIC DNA]</scope>
    <source>
        <strain evidence="2 3">MPI-SDFR-AT-0080</strain>
    </source>
</reference>
<keyword evidence="3" id="KW-1185">Reference proteome</keyword>
<evidence type="ECO:0000313" key="3">
    <source>
        <dbReference type="Proteomes" id="UP000774617"/>
    </source>
</evidence>
<dbReference type="EMBL" id="JAGTJR010000024">
    <property type="protein sequence ID" value="KAH7042848.1"/>
    <property type="molecule type" value="Genomic_DNA"/>
</dbReference>
<proteinExistence type="predicted"/>
<organism evidence="2 3">
    <name type="scientific">Macrophomina phaseolina</name>
    <dbReference type="NCBI Taxonomy" id="35725"/>
    <lineage>
        <taxon>Eukaryota</taxon>
        <taxon>Fungi</taxon>
        <taxon>Dikarya</taxon>
        <taxon>Ascomycota</taxon>
        <taxon>Pezizomycotina</taxon>
        <taxon>Dothideomycetes</taxon>
        <taxon>Dothideomycetes incertae sedis</taxon>
        <taxon>Botryosphaeriales</taxon>
        <taxon>Botryosphaeriaceae</taxon>
        <taxon>Macrophomina</taxon>
    </lineage>
</organism>
<name>A0ABQ8G2P8_9PEZI</name>
<evidence type="ECO:0000313" key="2">
    <source>
        <dbReference type="EMBL" id="KAH7042848.1"/>
    </source>
</evidence>
<dbReference type="InterPro" id="IPR010730">
    <property type="entry name" value="HET"/>
</dbReference>
<gene>
    <name evidence="2" type="ORF">B0J12DRAFT_202569</name>
</gene>
<evidence type="ECO:0000259" key="1">
    <source>
        <dbReference type="Pfam" id="PF06985"/>
    </source>
</evidence>
<comment type="caution">
    <text evidence="2">The sequence shown here is derived from an EMBL/GenBank/DDBJ whole genome shotgun (WGS) entry which is preliminary data.</text>
</comment>
<protein>
    <recommendedName>
        <fullName evidence="1">Heterokaryon incompatibility domain-containing protein</fullName>
    </recommendedName>
</protein>
<feature type="domain" description="Heterokaryon incompatibility" evidence="1">
    <location>
        <begin position="15"/>
        <end position="110"/>
    </location>
</feature>
<accession>A0ABQ8G2P8</accession>
<sequence length="176" mass="19822">MLAMKYINAFEDGCYAAISYRWAKSEWEDGAIGGYQCTTVGSDCPEICPVRDEIMDRVISFRRYKECDLFWIDQLCVDQQSGSRKQTAILAMHQVYRRSKFPLAMLSIPINDDDDLKLLSLILSEGISDDEKILQHPFVCWIGTTSMESYSAAGVVTGARTPKASEAIYRPTIAII</sequence>